<dbReference type="SUPFAM" id="SSF51197">
    <property type="entry name" value="Clavaminate synthase-like"/>
    <property type="match status" value="1"/>
</dbReference>
<evidence type="ECO:0000256" key="4">
    <source>
        <dbReference type="ARBA" id="ARBA00022964"/>
    </source>
</evidence>
<keyword evidence="4 8" id="KW-0223">Dioxygenase</keyword>
<evidence type="ECO:0000256" key="3">
    <source>
        <dbReference type="ARBA" id="ARBA00022723"/>
    </source>
</evidence>
<proteinExistence type="inferred from homology"/>
<dbReference type="EMBL" id="JAIVFL010000001">
    <property type="protein sequence ID" value="MCI4675937.1"/>
    <property type="molecule type" value="Genomic_DNA"/>
</dbReference>
<keyword evidence="3" id="KW-0479">Metal-binding</keyword>
<dbReference type="GO" id="GO:0051213">
    <property type="term" value="F:dioxygenase activity"/>
    <property type="evidence" value="ECO:0007669"/>
    <property type="project" value="UniProtKB-KW"/>
</dbReference>
<dbReference type="Proteomes" id="UP001139068">
    <property type="component" value="Unassembled WGS sequence"/>
</dbReference>
<keyword evidence="6" id="KW-0408">Iron</keyword>
<comment type="caution">
    <text evidence="8">The sequence shown here is derived from an EMBL/GenBank/DDBJ whole genome shotgun (WGS) entry which is preliminary data.</text>
</comment>
<dbReference type="Gene3D" id="3.60.130.10">
    <property type="entry name" value="Clavaminate synthase-like"/>
    <property type="match status" value="1"/>
</dbReference>
<dbReference type="InterPro" id="IPR051323">
    <property type="entry name" value="AtsK-like"/>
</dbReference>
<evidence type="ECO:0000256" key="5">
    <source>
        <dbReference type="ARBA" id="ARBA00023002"/>
    </source>
</evidence>
<evidence type="ECO:0000313" key="8">
    <source>
        <dbReference type="EMBL" id="MCI4675937.1"/>
    </source>
</evidence>
<protein>
    <submittedName>
        <fullName evidence="8">TauD/TfdA family dioxygenase</fullName>
    </submittedName>
</protein>
<reference evidence="8" key="1">
    <citation type="journal article" date="2022" name="ISME J.">
        <title>Identification of active gaseous-alkane degraders at natural gas seeps.</title>
        <authorList>
            <person name="Farhan Ul Haque M."/>
            <person name="Hernandez M."/>
            <person name="Crombie A.T."/>
            <person name="Murrell J.C."/>
        </authorList>
    </citation>
    <scope>NUCLEOTIDE SEQUENCE</scope>
    <source>
        <strain evidence="8">ANDR5</strain>
    </source>
</reference>
<gene>
    <name evidence="8" type="ORF">K9U37_14075</name>
</gene>
<feature type="domain" description="TauD/TfdA-like" evidence="7">
    <location>
        <begin position="17"/>
        <end position="269"/>
    </location>
</feature>
<organism evidence="8 9">
    <name type="scientific">Candidatus Mycolicibacterium alkanivorans</name>
    <dbReference type="NCBI Taxonomy" id="2954114"/>
    <lineage>
        <taxon>Bacteria</taxon>
        <taxon>Bacillati</taxon>
        <taxon>Actinomycetota</taxon>
        <taxon>Actinomycetes</taxon>
        <taxon>Mycobacteriales</taxon>
        <taxon>Mycobacteriaceae</taxon>
        <taxon>Mycolicibacterium</taxon>
    </lineage>
</organism>
<evidence type="ECO:0000256" key="1">
    <source>
        <dbReference type="ARBA" id="ARBA00001954"/>
    </source>
</evidence>
<evidence type="ECO:0000256" key="2">
    <source>
        <dbReference type="ARBA" id="ARBA00005896"/>
    </source>
</evidence>
<name>A0ABS9YYF4_9MYCO</name>
<evidence type="ECO:0000313" key="9">
    <source>
        <dbReference type="Proteomes" id="UP001139068"/>
    </source>
</evidence>
<evidence type="ECO:0000256" key="6">
    <source>
        <dbReference type="ARBA" id="ARBA00023004"/>
    </source>
</evidence>
<dbReference type="RefSeq" id="WP_243072191.1">
    <property type="nucleotide sequence ID" value="NZ_JAIVFL010000001.1"/>
</dbReference>
<comment type="similarity">
    <text evidence="2">Belongs to the TfdA dioxygenase family.</text>
</comment>
<dbReference type="Pfam" id="PF02668">
    <property type="entry name" value="TauD"/>
    <property type="match status" value="1"/>
</dbReference>
<dbReference type="PANTHER" id="PTHR30468:SF5">
    <property type="entry name" value="ALPHA-KETOGLUTARATE-DEPENDENT SULFATE ESTER DIOXYGENASE"/>
    <property type="match status" value="1"/>
</dbReference>
<dbReference type="InterPro" id="IPR042098">
    <property type="entry name" value="TauD-like_sf"/>
</dbReference>
<dbReference type="InterPro" id="IPR003819">
    <property type="entry name" value="TauD/TfdA-like"/>
</dbReference>
<accession>A0ABS9YYF4</accession>
<evidence type="ECO:0000259" key="7">
    <source>
        <dbReference type="Pfam" id="PF02668"/>
    </source>
</evidence>
<dbReference type="PANTHER" id="PTHR30468">
    <property type="entry name" value="ALPHA-KETOGLUTARATE-DEPENDENT SULFONATE DIOXYGENASE"/>
    <property type="match status" value="1"/>
</dbReference>
<comment type="cofactor">
    <cofactor evidence="1">
        <name>Fe(2+)</name>
        <dbReference type="ChEBI" id="CHEBI:29033"/>
    </cofactor>
</comment>
<sequence>MTITDNITATTLDFASVAGHIGAGVSGIDLTAPLDVELAEAVVEGLHRYKVLFFRDQHVDHAQQIAFARTFGPVTASHPYDDDAPADFPEILKIDNRDYERKFGVKAASYTNEWHTDVTALVNPPAVSILRAGNTPVRGGDTSWTNLVAAYAGLPDSIKDLVDGLRAEHRFGGRHPVFEEGSIYGEKVAKTPLVSEHPVVRVHPATGEKILFVQPGFTSRIVGYSRRQSDALLDLLFDEVTNSAYTVRFRWREGSIAVWDNRATAHLAPGDVNHLDVARVLYRTTIEGDIPVGVDGAPSVAISGAQFTGS</sequence>
<keyword evidence="9" id="KW-1185">Reference proteome</keyword>
<keyword evidence="5" id="KW-0560">Oxidoreductase</keyword>